<feature type="region of interest" description="Disordered" evidence="1">
    <location>
        <begin position="347"/>
        <end position="390"/>
    </location>
</feature>
<feature type="region of interest" description="Disordered" evidence="1">
    <location>
        <begin position="77"/>
        <end position="115"/>
    </location>
</feature>
<feature type="compositionally biased region" description="Low complexity" evidence="1">
    <location>
        <begin position="349"/>
        <end position="364"/>
    </location>
</feature>
<evidence type="ECO:0000313" key="3">
    <source>
        <dbReference type="Proteomes" id="UP000722791"/>
    </source>
</evidence>
<evidence type="ECO:0000313" key="2">
    <source>
        <dbReference type="EMBL" id="GIM02074.1"/>
    </source>
</evidence>
<reference evidence="2" key="1">
    <citation type="journal article" date="2021" name="Proc. Natl. Acad. Sci. U.S.A.">
        <title>Three genomes in the algal genus Volvox reveal the fate of a haploid sex-determining region after a transition to homothallism.</title>
        <authorList>
            <person name="Yamamoto K."/>
            <person name="Hamaji T."/>
            <person name="Kawai-Toyooka H."/>
            <person name="Matsuzaki R."/>
            <person name="Takahashi F."/>
            <person name="Nishimura Y."/>
            <person name="Kawachi M."/>
            <person name="Noguchi H."/>
            <person name="Minakuchi Y."/>
            <person name="Umen J.G."/>
            <person name="Toyoda A."/>
            <person name="Nozaki H."/>
        </authorList>
    </citation>
    <scope>NUCLEOTIDE SEQUENCE</scope>
    <source>
        <strain evidence="2">NIES-3785</strain>
    </source>
</reference>
<organism evidence="2 3">
    <name type="scientific">Volvox reticuliferus</name>
    <dbReference type="NCBI Taxonomy" id="1737510"/>
    <lineage>
        <taxon>Eukaryota</taxon>
        <taxon>Viridiplantae</taxon>
        <taxon>Chlorophyta</taxon>
        <taxon>core chlorophytes</taxon>
        <taxon>Chlorophyceae</taxon>
        <taxon>CS clade</taxon>
        <taxon>Chlamydomonadales</taxon>
        <taxon>Volvocaceae</taxon>
        <taxon>Volvox</taxon>
    </lineage>
</organism>
<gene>
    <name evidence="2" type="ORF">Vretimale_6806</name>
</gene>
<protein>
    <submittedName>
        <fullName evidence="2">Uncharacterized protein</fullName>
    </submittedName>
</protein>
<dbReference type="Proteomes" id="UP000722791">
    <property type="component" value="Unassembled WGS sequence"/>
</dbReference>
<dbReference type="EMBL" id="BNCQ01000010">
    <property type="protein sequence ID" value="GIM02074.1"/>
    <property type="molecule type" value="Genomic_DNA"/>
</dbReference>
<comment type="caution">
    <text evidence="2">The sequence shown here is derived from an EMBL/GenBank/DDBJ whole genome shotgun (WGS) entry which is preliminary data.</text>
</comment>
<dbReference type="AlphaFoldDB" id="A0A8J4LL00"/>
<feature type="compositionally biased region" description="Basic residues" evidence="1">
    <location>
        <begin position="378"/>
        <end position="390"/>
    </location>
</feature>
<sequence length="390" mass="40839">MQITPHRESQRMAHLTVSEDMERFLARLFYAAGAVVGVARGLLEVTARLVLAGLHAAIAKEKSFTVIQAPITALEPPRTTIDDDSVLHTPETSGAPSAAASSVNKTLPKTLPPDASWNSIDAATWSSADVITTSSDAASGGSGSETPGYATDAQLPKVAAEGEQPAANAIDFSMIDDDTVLSVEDGGVGDTSLPWDPKVIAAGTAGGDPDADDVPAVVEAQENASEELVFLQPTHTSPLFAIELPVAEPVAAATSISEVSTAEALPRNGSVPDHPPVEFMHPLEPMEQLSEVVPELNQSLSPSHVLKFLRESEEALSESGESVNTVISYGTANSVDPLTGVSMPRRLKAATTTPSAASSTVSTPGLPLSQRLEERRHNDRRKGAHKAKAR</sequence>
<feature type="compositionally biased region" description="Polar residues" evidence="1">
    <location>
        <begin position="90"/>
        <end position="107"/>
    </location>
</feature>
<proteinExistence type="predicted"/>
<name>A0A8J4LL00_9CHLO</name>
<dbReference type="OrthoDB" id="10514771at2759"/>
<accession>A0A8J4LL00</accession>
<evidence type="ECO:0000256" key="1">
    <source>
        <dbReference type="SAM" id="MobiDB-lite"/>
    </source>
</evidence>